<evidence type="ECO:0000313" key="3">
    <source>
        <dbReference type="EMBL" id="SKA07029.1"/>
    </source>
</evidence>
<dbReference type="InterPro" id="IPR007213">
    <property type="entry name" value="Ppm1/Ppm2/Tcmp"/>
</dbReference>
<accession>A0A1T4QTC6</accession>
<name>A0A1T4QTC6_9FUSO</name>
<dbReference type="EMBL" id="FUWX01000031">
    <property type="protein sequence ID" value="SKA07029.1"/>
    <property type="molecule type" value="Genomic_DNA"/>
</dbReference>
<dbReference type="OrthoDB" id="9800233at2"/>
<dbReference type="STRING" id="180163.SAMN02745174_02443"/>
<dbReference type="GO" id="GO:0008168">
    <property type="term" value="F:methyltransferase activity"/>
    <property type="evidence" value="ECO:0007669"/>
    <property type="project" value="UniProtKB-KW"/>
</dbReference>
<dbReference type="AlphaFoldDB" id="A0A1T4QTC6"/>
<proteinExistence type="predicted"/>
<evidence type="ECO:0000313" key="4">
    <source>
        <dbReference type="Proteomes" id="UP000191153"/>
    </source>
</evidence>
<keyword evidence="2 3" id="KW-0808">Transferase</keyword>
<gene>
    <name evidence="3" type="ORF">SAMN02745174_02443</name>
</gene>
<dbReference type="SUPFAM" id="SSF53335">
    <property type="entry name" value="S-adenosyl-L-methionine-dependent methyltransferases"/>
    <property type="match status" value="1"/>
</dbReference>
<evidence type="ECO:0000256" key="1">
    <source>
        <dbReference type="ARBA" id="ARBA00022603"/>
    </source>
</evidence>
<dbReference type="InterPro" id="IPR029063">
    <property type="entry name" value="SAM-dependent_MTases_sf"/>
</dbReference>
<reference evidence="3 4" key="1">
    <citation type="submission" date="2017-02" db="EMBL/GenBank/DDBJ databases">
        <authorList>
            <person name="Peterson S.W."/>
        </authorList>
    </citation>
    <scope>NUCLEOTIDE SEQUENCE [LARGE SCALE GENOMIC DNA]</scope>
    <source>
        <strain evidence="3 4">ATCC 700028</strain>
    </source>
</reference>
<keyword evidence="4" id="KW-1185">Reference proteome</keyword>
<keyword evidence="1 3" id="KW-0489">Methyltransferase</keyword>
<dbReference type="Pfam" id="PF04072">
    <property type="entry name" value="LCM"/>
    <property type="match status" value="1"/>
</dbReference>
<sequence length="260" mass="30881">MNEISKTLFIPFYFKYKESIGKKTLYDKEAIDFFSKKQSKNILNFPLIDKDINSFIGILSRTHIIDLYLLDLIDSCKIDNIFNIGCGLDFRNRRLDIKKSWFNIDLDEVISFRNNNFSPFPYETNIKANILNTINWNFIPYSTNVFILEGILMYFSEEEVYTIIRNLINKSKKAYFIIETSPEEMTLIKHPSVETINKNLYFKWGTNNISSFSEKVNLKCLKSNKHIDFYKDRWITPDKENEINKIIKNNFRVSLFESIK</sequence>
<dbReference type="Gene3D" id="3.40.50.150">
    <property type="entry name" value="Vaccinia Virus protein VP39"/>
    <property type="match status" value="1"/>
</dbReference>
<dbReference type="RefSeq" id="WP_078694865.1">
    <property type="nucleotide sequence ID" value="NZ_FUWX01000031.1"/>
</dbReference>
<dbReference type="GO" id="GO:0032259">
    <property type="term" value="P:methylation"/>
    <property type="evidence" value="ECO:0007669"/>
    <property type="project" value="UniProtKB-KW"/>
</dbReference>
<dbReference type="Proteomes" id="UP000191153">
    <property type="component" value="Unassembled WGS sequence"/>
</dbReference>
<organism evidence="3 4">
    <name type="scientific">Cetobacterium ceti</name>
    <dbReference type="NCBI Taxonomy" id="180163"/>
    <lineage>
        <taxon>Bacteria</taxon>
        <taxon>Fusobacteriati</taxon>
        <taxon>Fusobacteriota</taxon>
        <taxon>Fusobacteriia</taxon>
        <taxon>Fusobacteriales</taxon>
        <taxon>Fusobacteriaceae</taxon>
        <taxon>Cetobacterium</taxon>
    </lineage>
</organism>
<evidence type="ECO:0000256" key="2">
    <source>
        <dbReference type="ARBA" id="ARBA00022679"/>
    </source>
</evidence>
<protein>
    <submittedName>
        <fullName evidence="3">O-Methyltransferase involved in polyketide biosynthesis</fullName>
    </submittedName>
</protein>